<comment type="caution">
    <text evidence="1">The sequence shown here is derived from an EMBL/GenBank/DDBJ whole genome shotgun (WGS) entry which is preliminary data.</text>
</comment>
<protein>
    <submittedName>
        <fullName evidence="1">Uncharacterized protein</fullName>
    </submittedName>
</protein>
<organism evidence="1 2">
    <name type="scientific">Rosa chinensis</name>
    <name type="common">China rose</name>
    <dbReference type="NCBI Taxonomy" id="74649"/>
    <lineage>
        <taxon>Eukaryota</taxon>
        <taxon>Viridiplantae</taxon>
        <taxon>Streptophyta</taxon>
        <taxon>Embryophyta</taxon>
        <taxon>Tracheophyta</taxon>
        <taxon>Spermatophyta</taxon>
        <taxon>Magnoliopsida</taxon>
        <taxon>eudicotyledons</taxon>
        <taxon>Gunneridae</taxon>
        <taxon>Pentapetalae</taxon>
        <taxon>rosids</taxon>
        <taxon>fabids</taxon>
        <taxon>Rosales</taxon>
        <taxon>Rosaceae</taxon>
        <taxon>Rosoideae</taxon>
        <taxon>Rosoideae incertae sedis</taxon>
        <taxon>Rosa</taxon>
    </lineage>
</organism>
<name>A0A2P6RBA9_ROSCH</name>
<dbReference type="Proteomes" id="UP000238479">
    <property type="component" value="Chromosome 3"/>
</dbReference>
<proteinExistence type="predicted"/>
<accession>A0A2P6RBA9</accession>
<dbReference type="AlphaFoldDB" id="A0A2P6RBA9"/>
<dbReference type="Gramene" id="PRQ43715">
    <property type="protein sequence ID" value="PRQ43715"/>
    <property type="gene ID" value="RchiOBHm_Chr3g0471411"/>
</dbReference>
<sequence>MPRQRSGIHGHDRSRWKRKGVISHLLVSAGVREPLLLTRLESSSPANSTRIQLSINTVENFSLITQKKVWF</sequence>
<gene>
    <name evidence="1" type="ORF">RchiOBHm_Chr3g0471411</name>
</gene>
<dbReference type="EMBL" id="PDCK01000041">
    <property type="protein sequence ID" value="PRQ43715.1"/>
    <property type="molecule type" value="Genomic_DNA"/>
</dbReference>
<evidence type="ECO:0000313" key="1">
    <source>
        <dbReference type="EMBL" id="PRQ43715.1"/>
    </source>
</evidence>
<reference evidence="1 2" key="1">
    <citation type="journal article" date="2018" name="Nat. Genet.">
        <title>The Rosa genome provides new insights in the design of modern roses.</title>
        <authorList>
            <person name="Bendahmane M."/>
        </authorList>
    </citation>
    <scope>NUCLEOTIDE SEQUENCE [LARGE SCALE GENOMIC DNA]</scope>
    <source>
        <strain evidence="2">cv. Old Blush</strain>
    </source>
</reference>
<keyword evidence="2" id="KW-1185">Reference proteome</keyword>
<evidence type="ECO:0000313" key="2">
    <source>
        <dbReference type="Proteomes" id="UP000238479"/>
    </source>
</evidence>